<name>A0ABP6AG21_9ACTN</name>
<feature type="transmembrane region" description="Helical" evidence="2">
    <location>
        <begin position="325"/>
        <end position="348"/>
    </location>
</feature>
<reference evidence="4" key="1">
    <citation type="journal article" date="2019" name="Int. J. Syst. Evol. Microbiol.">
        <title>The Global Catalogue of Microorganisms (GCM) 10K type strain sequencing project: providing services to taxonomists for standard genome sequencing and annotation.</title>
        <authorList>
            <consortium name="The Broad Institute Genomics Platform"/>
            <consortium name="The Broad Institute Genome Sequencing Center for Infectious Disease"/>
            <person name="Wu L."/>
            <person name="Ma J."/>
        </authorList>
    </citation>
    <scope>NUCLEOTIDE SEQUENCE [LARGE SCALE GENOMIC DNA]</scope>
    <source>
        <strain evidence="4">JCM 3367</strain>
    </source>
</reference>
<dbReference type="Pfam" id="PF13687">
    <property type="entry name" value="DUF4153"/>
    <property type="match status" value="1"/>
</dbReference>
<feature type="region of interest" description="Disordered" evidence="1">
    <location>
        <begin position="492"/>
        <end position="512"/>
    </location>
</feature>
<evidence type="ECO:0000313" key="3">
    <source>
        <dbReference type="EMBL" id="GAA2514341.1"/>
    </source>
</evidence>
<evidence type="ECO:0000256" key="2">
    <source>
        <dbReference type="SAM" id="Phobius"/>
    </source>
</evidence>
<evidence type="ECO:0000256" key="1">
    <source>
        <dbReference type="SAM" id="MobiDB-lite"/>
    </source>
</evidence>
<dbReference type="InterPro" id="IPR025291">
    <property type="entry name" value="DUF4153"/>
</dbReference>
<sequence>MPPRPGFVARHWPAPTRSGSLALPAAIGVSAVLAALFVPLTASGVGWLLGGAGIVGAVAVATRSIGTDLPARERLIRAGWAAAALALLSVLTFRNAWWLVTFCVFGALGCAIMATVGGRSARAIMFGLIGAPVATARCQAWVARSLVRVSRESGAQVATARRLTLSVGLSMLVLLVFGSLLASADAAFGEVLFAIVPEIGFGSVVSGVFLFLVGGFMAGGIMFGLASPPDLSGWEGSATNQVGRTTWALPIGTLVVLFGAFVAVQLTALFGGREHLLRTAGLSAAEYARSGFWQLMIVTILTLAVVLAVTRWAKQAPGPDRRLLRVLLGPLCVLSVVIVLSALSRMYTYQRAYSFTGERIFVMSVELLLGLVFLMILAAGVAWRGAWVPRAVVGLLVAMLLGLAWINPEGFAARANVARYQDTGKIDLWYLRALSADATPALAKLPPEMRACALSWISEELRGEDRWHEWNLGRARARAALRKVGPLTGQGCRDASRYDDSGRGRLTPAAPN</sequence>
<feature type="transmembrane region" description="Helical" evidence="2">
    <location>
        <begin position="97"/>
        <end position="116"/>
    </location>
</feature>
<feature type="transmembrane region" description="Helical" evidence="2">
    <location>
        <begin position="247"/>
        <end position="271"/>
    </location>
</feature>
<gene>
    <name evidence="3" type="ORF">GCM10010201_07990</name>
</gene>
<keyword evidence="2" id="KW-0472">Membrane</keyword>
<feature type="transmembrane region" description="Helical" evidence="2">
    <location>
        <begin position="292"/>
        <end position="313"/>
    </location>
</feature>
<accession>A0ABP6AG21</accession>
<feature type="transmembrane region" description="Helical" evidence="2">
    <location>
        <begin position="44"/>
        <end position="62"/>
    </location>
</feature>
<feature type="transmembrane region" description="Helical" evidence="2">
    <location>
        <begin position="74"/>
        <end position="91"/>
    </location>
</feature>
<proteinExistence type="predicted"/>
<dbReference type="EMBL" id="BAAARY010000002">
    <property type="protein sequence ID" value="GAA2514341.1"/>
    <property type="molecule type" value="Genomic_DNA"/>
</dbReference>
<evidence type="ECO:0000313" key="4">
    <source>
        <dbReference type="Proteomes" id="UP001499978"/>
    </source>
</evidence>
<keyword evidence="2" id="KW-1133">Transmembrane helix</keyword>
<keyword evidence="4" id="KW-1185">Reference proteome</keyword>
<feature type="transmembrane region" description="Helical" evidence="2">
    <location>
        <begin position="360"/>
        <end position="381"/>
    </location>
</feature>
<organism evidence="3 4">
    <name type="scientific">Pilimelia columellifera subsp. columellifera</name>
    <dbReference type="NCBI Taxonomy" id="706583"/>
    <lineage>
        <taxon>Bacteria</taxon>
        <taxon>Bacillati</taxon>
        <taxon>Actinomycetota</taxon>
        <taxon>Actinomycetes</taxon>
        <taxon>Micromonosporales</taxon>
        <taxon>Micromonosporaceae</taxon>
        <taxon>Pilimelia</taxon>
    </lineage>
</organism>
<comment type="caution">
    <text evidence="3">The sequence shown here is derived from an EMBL/GenBank/DDBJ whole genome shotgun (WGS) entry which is preliminary data.</text>
</comment>
<feature type="transmembrane region" description="Helical" evidence="2">
    <location>
        <begin position="21"/>
        <end position="38"/>
    </location>
</feature>
<feature type="transmembrane region" description="Helical" evidence="2">
    <location>
        <begin position="387"/>
        <end position="406"/>
    </location>
</feature>
<feature type="transmembrane region" description="Helical" evidence="2">
    <location>
        <begin position="200"/>
        <end position="227"/>
    </location>
</feature>
<keyword evidence="2" id="KW-0812">Transmembrane</keyword>
<protein>
    <submittedName>
        <fullName evidence="3">DUF4173 domain-containing protein</fullName>
    </submittedName>
</protein>
<dbReference type="Proteomes" id="UP001499978">
    <property type="component" value="Unassembled WGS sequence"/>
</dbReference>
<feature type="compositionally biased region" description="Basic and acidic residues" evidence="1">
    <location>
        <begin position="494"/>
        <end position="503"/>
    </location>
</feature>
<feature type="transmembrane region" description="Helical" evidence="2">
    <location>
        <begin position="163"/>
        <end position="188"/>
    </location>
</feature>